<dbReference type="NCBIfam" id="TIGR00229">
    <property type="entry name" value="sensory_box"/>
    <property type="match status" value="4"/>
</dbReference>
<dbReference type="Gene3D" id="3.20.20.450">
    <property type="entry name" value="EAL domain"/>
    <property type="match status" value="1"/>
</dbReference>
<dbReference type="CDD" id="cd00130">
    <property type="entry name" value="PAS"/>
    <property type="match status" value="3"/>
</dbReference>
<dbReference type="InterPro" id="IPR001633">
    <property type="entry name" value="EAL_dom"/>
</dbReference>
<comment type="subcellular location">
    <subcellularLocation>
        <location evidence="2">Cell membrane</location>
        <topology evidence="2">Multi-pass membrane protein</topology>
    </subcellularLocation>
</comment>
<dbReference type="InterPro" id="IPR000700">
    <property type="entry name" value="PAS-assoc_C"/>
</dbReference>
<keyword evidence="5 7" id="KW-1133">Transmembrane helix</keyword>
<gene>
    <name evidence="12" type="ORF">A1353_01085</name>
</gene>
<dbReference type="InterPro" id="IPR035965">
    <property type="entry name" value="PAS-like_dom_sf"/>
</dbReference>
<evidence type="ECO:0000256" key="1">
    <source>
        <dbReference type="ARBA" id="ARBA00001946"/>
    </source>
</evidence>
<dbReference type="SMART" id="SM00091">
    <property type="entry name" value="PAS"/>
    <property type="match status" value="5"/>
</dbReference>
<dbReference type="PROSITE" id="PS50112">
    <property type="entry name" value="PAS"/>
    <property type="match status" value="2"/>
</dbReference>
<dbReference type="PROSITE" id="PS50883">
    <property type="entry name" value="EAL"/>
    <property type="match status" value="1"/>
</dbReference>
<dbReference type="GO" id="GO:0003824">
    <property type="term" value="F:catalytic activity"/>
    <property type="evidence" value="ECO:0007669"/>
    <property type="project" value="UniProtKB-ARBA"/>
</dbReference>
<organism evidence="12 13">
    <name type="scientific">Methylomonas methanica</name>
    <dbReference type="NCBI Taxonomy" id="421"/>
    <lineage>
        <taxon>Bacteria</taxon>
        <taxon>Pseudomonadati</taxon>
        <taxon>Pseudomonadota</taxon>
        <taxon>Gammaproteobacteria</taxon>
        <taxon>Methylococcales</taxon>
        <taxon>Methylococcaceae</taxon>
        <taxon>Methylomonas</taxon>
    </lineage>
</organism>
<dbReference type="InterPro" id="IPR013656">
    <property type="entry name" value="PAS_4"/>
</dbReference>
<dbReference type="GO" id="GO:0006355">
    <property type="term" value="P:regulation of DNA-templated transcription"/>
    <property type="evidence" value="ECO:0007669"/>
    <property type="project" value="InterPro"/>
</dbReference>
<evidence type="ECO:0000259" key="8">
    <source>
        <dbReference type="PROSITE" id="PS50112"/>
    </source>
</evidence>
<dbReference type="CDD" id="cd01949">
    <property type="entry name" value="GGDEF"/>
    <property type="match status" value="1"/>
</dbReference>
<proteinExistence type="predicted"/>
<dbReference type="Proteomes" id="UP000077763">
    <property type="component" value="Unassembled WGS sequence"/>
</dbReference>
<dbReference type="GO" id="GO:0005886">
    <property type="term" value="C:plasma membrane"/>
    <property type="evidence" value="ECO:0007669"/>
    <property type="project" value="UniProtKB-SubCell"/>
</dbReference>
<feature type="transmembrane region" description="Helical" evidence="7">
    <location>
        <begin position="12"/>
        <end position="32"/>
    </location>
</feature>
<dbReference type="SUPFAM" id="SSF55073">
    <property type="entry name" value="Nucleotide cyclase"/>
    <property type="match status" value="1"/>
</dbReference>
<dbReference type="Pfam" id="PF12860">
    <property type="entry name" value="PAS_7"/>
    <property type="match status" value="1"/>
</dbReference>
<feature type="domain" description="PAC" evidence="9">
    <location>
        <begin position="757"/>
        <end position="814"/>
    </location>
</feature>
<dbReference type="InterPro" id="IPR029787">
    <property type="entry name" value="Nucleotide_cyclase"/>
</dbReference>
<keyword evidence="6 7" id="KW-0472">Membrane</keyword>
<dbReference type="FunFam" id="3.30.70.270:FF:000001">
    <property type="entry name" value="Diguanylate cyclase domain protein"/>
    <property type="match status" value="1"/>
</dbReference>
<evidence type="ECO:0000259" key="9">
    <source>
        <dbReference type="PROSITE" id="PS50113"/>
    </source>
</evidence>
<dbReference type="InterPro" id="IPR001610">
    <property type="entry name" value="PAC"/>
</dbReference>
<dbReference type="InterPro" id="IPR000160">
    <property type="entry name" value="GGDEF_dom"/>
</dbReference>
<feature type="transmembrane region" description="Helical" evidence="7">
    <location>
        <begin position="153"/>
        <end position="173"/>
    </location>
</feature>
<feature type="transmembrane region" description="Helical" evidence="7">
    <location>
        <begin position="80"/>
        <end position="99"/>
    </location>
</feature>
<dbReference type="InterPro" id="IPR035919">
    <property type="entry name" value="EAL_sf"/>
</dbReference>
<dbReference type="InterPro" id="IPR052155">
    <property type="entry name" value="Biofilm_reg_signaling"/>
</dbReference>
<evidence type="ECO:0000256" key="7">
    <source>
        <dbReference type="SAM" id="Phobius"/>
    </source>
</evidence>
<evidence type="ECO:0000256" key="2">
    <source>
        <dbReference type="ARBA" id="ARBA00004651"/>
    </source>
</evidence>
<dbReference type="InterPro" id="IPR007895">
    <property type="entry name" value="MASE1"/>
</dbReference>
<evidence type="ECO:0000256" key="6">
    <source>
        <dbReference type="ARBA" id="ARBA00023136"/>
    </source>
</evidence>
<evidence type="ECO:0000259" key="10">
    <source>
        <dbReference type="PROSITE" id="PS50883"/>
    </source>
</evidence>
<evidence type="ECO:0000259" key="11">
    <source>
        <dbReference type="PROSITE" id="PS50887"/>
    </source>
</evidence>
<dbReference type="Gene3D" id="3.30.450.20">
    <property type="entry name" value="PAS domain"/>
    <property type="match status" value="5"/>
</dbReference>
<dbReference type="PANTHER" id="PTHR44757">
    <property type="entry name" value="DIGUANYLATE CYCLASE DGCP"/>
    <property type="match status" value="1"/>
</dbReference>
<dbReference type="EMBL" id="LUUH01000077">
    <property type="protein sequence ID" value="OAI00321.1"/>
    <property type="molecule type" value="Genomic_DNA"/>
</dbReference>
<dbReference type="NCBIfam" id="TIGR00254">
    <property type="entry name" value="GGDEF"/>
    <property type="match status" value="1"/>
</dbReference>
<name>A0A177M3V4_METMH</name>
<dbReference type="Pfam" id="PF00990">
    <property type="entry name" value="GGDEF"/>
    <property type="match status" value="1"/>
</dbReference>
<comment type="caution">
    <text evidence="12">The sequence shown here is derived from an EMBL/GenBank/DDBJ whole genome shotgun (WGS) entry which is preliminary data.</text>
</comment>
<dbReference type="InterPro" id="IPR013767">
    <property type="entry name" value="PAS_fold"/>
</dbReference>
<feature type="domain" description="PAS" evidence="8">
    <location>
        <begin position="811"/>
        <end position="857"/>
    </location>
</feature>
<evidence type="ECO:0000256" key="3">
    <source>
        <dbReference type="ARBA" id="ARBA00022475"/>
    </source>
</evidence>
<feature type="transmembrane region" description="Helical" evidence="7">
    <location>
        <begin position="271"/>
        <end position="289"/>
    </location>
</feature>
<feature type="domain" description="PAS" evidence="8">
    <location>
        <begin position="302"/>
        <end position="344"/>
    </location>
</feature>
<dbReference type="SUPFAM" id="SSF141868">
    <property type="entry name" value="EAL domain-like"/>
    <property type="match status" value="1"/>
</dbReference>
<evidence type="ECO:0000256" key="5">
    <source>
        <dbReference type="ARBA" id="ARBA00022989"/>
    </source>
</evidence>
<keyword evidence="3" id="KW-1003">Cell membrane</keyword>
<dbReference type="Pfam" id="PF00989">
    <property type="entry name" value="PAS"/>
    <property type="match status" value="1"/>
</dbReference>
<dbReference type="SMART" id="SM00086">
    <property type="entry name" value="PAC"/>
    <property type="match status" value="3"/>
</dbReference>
<protein>
    <submittedName>
        <fullName evidence="12">Diguanylate cyclase</fullName>
    </submittedName>
</protein>
<dbReference type="Pfam" id="PF08448">
    <property type="entry name" value="PAS_4"/>
    <property type="match status" value="2"/>
</dbReference>
<dbReference type="CDD" id="cd01948">
    <property type="entry name" value="EAL"/>
    <property type="match status" value="1"/>
</dbReference>
<dbReference type="Pfam" id="PF13188">
    <property type="entry name" value="PAS_8"/>
    <property type="match status" value="1"/>
</dbReference>
<dbReference type="Gene3D" id="3.30.70.270">
    <property type="match status" value="1"/>
</dbReference>
<feature type="transmembrane region" description="Helical" evidence="7">
    <location>
        <begin position="115"/>
        <end position="133"/>
    </location>
</feature>
<dbReference type="InterPro" id="IPR000014">
    <property type="entry name" value="PAS"/>
</dbReference>
<accession>A0A177M3V4</accession>
<dbReference type="PROSITE" id="PS50887">
    <property type="entry name" value="GGDEF"/>
    <property type="match status" value="1"/>
</dbReference>
<feature type="transmembrane region" description="Helical" evidence="7">
    <location>
        <begin position="39"/>
        <end position="60"/>
    </location>
</feature>
<sequence length="1365" mass="153634">MAFPNYRWQDFPAILGLAGLYCLLAKIVLTYFSETGNVTLVWFSGGLGLAALLLKGLRYWPGIFLGAFAAGLMVDDSFPLSFAIATGNTLESATAAYLLKNQQSFSLDLTEPGHFIWLTLTGAACSLISAGIGPLALHQAGFIPLAAIPQSILHWWMADAFGIVTATPILLVWRNWPNQWLAEKHGLEALLLIILTLFAGQVVFLDAFQPVFGKIARGYWMFLFAIWAALRFNRHGVTLIASLITIQALFGAAHHLGFFGDDFEKSELLNLWFYILVLSWTGTILALTLHKQQLITAGLADSERRLKAIIDYSPVPQAIYDAKGNFTLLNPAFNKAFGYTLDDIKTLDEWWPKAYPDPIYRRTIMETWLALTDKSRRTQSFETIQAEINCKHGERRTVLAGSVSLGESYVGDNLAILFDITEQLKSEKALTESNLLLQTVLETLPIRVFWKDLDSRYLGCNALFAGDAGQHSSKDLIGKNDHQLNWAQQAPIYQADDRQVIISGTGKLAYEEPQTTPDGNTIWLRTSKIPLRNSDHEIIGVLGIYEDISENKAREDALAQSISLLRATLEATADGILVVSLQRQIVTYNRRFFELWKLPDTAVGADKDDTTLFHLAVKQLKNPDEFFDKVQTLYNHPDTESYDLIEFTDGRIFERYSKPQSIADKIVGRVWSFRDISNQHRAEQALKQKEYYQRALLDNIPHAIWLKDTDSRLLAVNQEFANVFSAGNPEALVGKNDFDIAPPELAESYLADDRRVLALRDKLIVEEEIVDRGVRKWFETYKAPVMDEQGQLLGTVGFARDISELRKTEENLRLAALVYHNSSEAMIVVDSDNTILSVNPAFTTMTGYTEEEVVGKNPHILSSGEHDATFYRELWAALDTTGAWRGEIKNRCKDGRLFVEELAINTIYNAEGKPQRRVALFSDITQRKQSEEQIWRQANFDPLTGLPNRRMFRDRLELEIKKAHRMGQLFALLFIDLDRFKEINDTLGHDMGDNLLKETARRLQTCVRESDTVARLGGDEFTIILSELDCIEVSEQIAKNLLQKLSAPFSLDGELAYVSASIGITFYPNDSTDLSQLQKNADQAMYAAKNQGRNNYRFFTKSLQDALEARAAMLGDLRIALANAQFLLCYQPIVDLLNGEVHKAEALLRWHHPKRGLISPAEFIPLAEETGLIREIGDWVFETAARQVQTWRTAINPDFQISVNKSPVQFQSPEHAPEDWFTYLNRLGLSGQSIVVEITEGLLLDANLAVHNHLMAFRDAGMQVAIDDFGTGYSALSYLKKFDIDYLKIDQSFVRNLSANSNDYVLCEAIIVMAHKLGLKVIAEGVETEQQRDLLSAIGCDYGQGYLFAKPLPAALFEQQFGKSR</sequence>
<keyword evidence="4 7" id="KW-0812">Transmembrane</keyword>
<evidence type="ECO:0000313" key="12">
    <source>
        <dbReference type="EMBL" id="OAI00321.1"/>
    </source>
</evidence>
<dbReference type="PANTHER" id="PTHR44757:SF2">
    <property type="entry name" value="BIOFILM ARCHITECTURE MAINTENANCE PROTEIN MBAA"/>
    <property type="match status" value="1"/>
</dbReference>
<dbReference type="SUPFAM" id="SSF55785">
    <property type="entry name" value="PYP-like sensor domain (PAS domain)"/>
    <property type="match status" value="5"/>
</dbReference>
<feature type="domain" description="PAC" evidence="9">
    <location>
        <begin position="884"/>
        <end position="936"/>
    </location>
</feature>
<dbReference type="SMART" id="SM00052">
    <property type="entry name" value="EAL"/>
    <property type="match status" value="1"/>
</dbReference>
<evidence type="ECO:0000313" key="13">
    <source>
        <dbReference type="Proteomes" id="UP000077763"/>
    </source>
</evidence>
<dbReference type="RefSeq" id="WP_064037835.1">
    <property type="nucleotide sequence ID" value="NZ_LUUH01000077.1"/>
</dbReference>
<feature type="transmembrane region" description="Helical" evidence="7">
    <location>
        <begin position="237"/>
        <end position="259"/>
    </location>
</feature>
<dbReference type="InterPro" id="IPR043128">
    <property type="entry name" value="Rev_trsase/Diguanyl_cyclase"/>
</dbReference>
<feature type="domain" description="EAL" evidence="10">
    <location>
        <begin position="1110"/>
        <end position="1365"/>
    </location>
</feature>
<feature type="transmembrane region" description="Helical" evidence="7">
    <location>
        <begin position="185"/>
        <end position="205"/>
    </location>
</feature>
<reference evidence="12 13" key="1">
    <citation type="submission" date="2016-03" db="EMBL/GenBank/DDBJ databases">
        <authorList>
            <person name="Ploux O."/>
        </authorList>
    </citation>
    <scope>NUCLEOTIDE SEQUENCE [LARGE SCALE GENOMIC DNA]</scope>
    <source>
        <strain evidence="12 13">R-45371</strain>
    </source>
</reference>
<evidence type="ECO:0000256" key="4">
    <source>
        <dbReference type="ARBA" id="ARBA00022692"/>
    </source>
</evidence>
<feature type="domain" description="PAC" evidence="9">
    <location>
        <begin position="508"/>
        <end position="560"/>
    </location>
</feature>
<dbReference type="PROSITE" id="PS50113">
    <property type="entry name" value="PAC"/>
    <property type="match status" value="3"/>
</dbReference>
<dbReference type="SMART" id="SM00267">
    <property type="entry name" value="GGDEF"/>
    <property type="match status" value="1"/>
</dbReference>
<feature type="domain" description="GGDEF" evidence="11">
    <location>
        <begin position="968"/>
        <end position="1101"/>
    </location>
</feature>
<dbReference type="Pfam" id="PF00563">
    <property type="entry name" value="EAL"/>
    <property type="match status" value="1"/>
</dbReference>
<comment type="cofactor">
    <cofactor evidence="1">
        <name>Mg(2+)</name>
        <dbReference type="ChEBI" id="CHEBI:18420"/>
    </cofactor>
</comment>
<dbReference type="Pfam" id="PF05231">
    <property type="entry name" value="MASE1"/>
    <property type="match status" value="1"/>
</dbReference>